<keyword evidence="4" id="KW-1185">Reference proteome</keyword>
<dbReference type="SUPFAM" id="SSF53850">
    <property type="entry name" value="Periplasmic binding protein-like II"/>
    <property type="match status" value="1"/>
</dbReference>
<protein>
    <submittedName>
        <fullName evidence="3">Transporter substrate-binding domain-containing protein</fullName>
    </submittedName>
</protein>
<dbReference type="PANTHER" id="PTHR35936">
    <property type="entry name" value="MEMBRANE-BOUND LYTIC MUREIN TRANSGLYCOSYLASE F"/>
    <property type="match status" value="1"/>
</dbReference>
<dbReference type="RefSeq" id="WP_248210974.1">
    <property type="nucleotide sequence ID" value="NZ_JALNMH010000014.1"/>
</dbReference>
<evidence type="ECO:0000313" key="3">
    <source>
        <dbReference type="EMBL" id="MCK7595190.1"/>
    </source>
</evidence>
<reference evidence="3" key="1">
    <citation type="submission" date="2022-04" db="EMBL/GenBank/DDBJ databases">
        <title>Lysobacter sp. CAU 1642 isolated from sea sand.</title>
        <authorList>
            <person name="Kim W."/>
        </authorList>
    </citation>
    <scope>NUCLEOTIDE SEQUENCE</scope>
    <source>
        <strain evidence="3">CAU 1642</strain>
    </source>
</reference>
<gene>
    <name evidence="3" type="ORF">M0G41_16135</name>
</gene>
<feature type="chain" id="PRO_5047410514" evidence="2">
    <location>
        <begin position="21"/>
        <end position="236"/>
    </location>
</feature>
<dbReference type="Proteomes" id="UP001431449">
    <property type="component" value="Unassembled WGS sequence"/>
</dbReference>
<dbReference type="EMBL" id="JALNMH010000014">
    <property type="protein sequence ID" value="MCK7595190.1"/>
    <property type="molecule type" value="Genomic_DNA"/>
</dbReference>
<organism evidence="3 4">
    <name type="scientific">Pseudomarimonas salicorniae</name>
    <dbReference type="NCBI Taxonomy" id="2933270"/>
    <lineage>
        <taxon>Bacteria</taxon>
        <taxon>Pseudomonadati</taxon>
        <taxon>Pseudomonadota</taxon>
        <taxon>Gammaproteobacteria</taxon>
        <taxon>Lysobacterales</taxon>
        <taxon>Lysobacteraceae</taxon>
        <taxon>Pseudomarimonas</taxon>
    </lineage>
</organism>
<evidence type="ECO:0000313" key="4">
    <source>
        <dbReference type="Proteomes" id="UP001431449"/>
    </source>
</evidence>
<comment type="similarity">
    <text evidence="1">Belongs to the bacterial solute-binding protein 3 family.</text>
</comment>
<evidence type="ECO:0000256" key="2">
    <source>
        <dbReference type="SAM" id="SignalP"/>
    </source>
</evidence>
<accession>A0ABT0GKW2</accession>
<sequence>MGLRILLLTALLCCAAGPLAQDKTIRLASLDWPPYTGKDLHEGGTATATVRKAVEREGYRLEVSFLPWEEAVEATREGRFDGYFPEYYSKEVLKDFDLSRPIGTGPLGLVEHVSAPIEWSTVENLSVHTIGVVSGYVNTAKFDQLVAAGTIKTEASATDLENILKVAQKKVPAAVVDSLVLDYLVRTAPELRGKGDQLKMNSKLLEDKKLHVVFARTPSGTEARRVINTGLAGGGQ</sequence>
<proteinExistence type="inferred from homology"/>
<feature type="signal peptide" evidence="2">
    <location>
        <begin position="1"/>
        <end position="20"/>
    </location>
</feature>
<name>A0ABT0GKW2_9GAMM</name>
<evidence type="ECO:0000256" key="1">
    <source>
        <dbReference type="ARBA" id="ARBA00010333"/>
    </source>
</evidence>
<dbReference type="PANTHER" id="PTHR35936:SF25">
    <property type="entry name" value="ABC TRANSPORTER SUBSTRATE-BINDING PROTEIN"/>
    <property type="match status" value="1"/>
</dbReference>
<dbReference type="Gene3D" id="3.40.190.10">
    <property type="entry name" value="Periplasmic binding protein-like II"/>
    <property type="match status" value="2"/>
</dbReference>
<keyword evidence="2" id="KW-0732">Signal</keyword>
<comment type="caution">
    <text evidence="3">The sequence shown here is derived from an EMBL/GenBank/DDBJ whole genome shotgun (WGS) entry which is preliminary data.</text>
</comment>